<keyword evidence="4" id="KW-1185">Reference proteome</keyword>
<protein>
    <submittedName>
        <fullName evidence="3">Helix-turn-helix domain-containing protein</fullName>
    </submittedName>
</protein>
<evidence type="ECO:0000259" key="1">
    <source>
        <dbReference type="Pfam" id="PF13556"/>
    </source>
</evidence>
<proteinExistence type="predicted"/>
<dbReference type="InterPro" id="IPR051448">
    <property type="entry name" value="CdaR-like_regulators"/>
</dbReference>
<dbReference type="EMBL" id="JBHSXS010000021">
    <property type="protein sequence ID" value="MFC6883663.1"/>
    <property type="molecule type" value="Genomic_DNA"/>
</dbReference>
<feature type="domain" description="PucR C-terminal helix-turn-helix" evidence="1">
    <location>
        <begin position="295"/>
        <end position="351"/>
    </location>
</feature>
<dbReference type="InterPro" id="IPR058663">
    <property type="entry name" value="PucR-like_N"/>
</dbReference>
<dbReference type="Proteomes" id="UP001596380">
    <property type="component" value="Unassembled WGS sequence"/>
</dbReference>
<dbReference type="Gene3D" id="1.10.10.2840">
    <property type="entry name" value="PucR C-terminal helix-turn-helix domain"/>
    <property type="match status" value="1"/>
</dbReference>
<dbReference type="Pfam" id="PF13556">
    <property type="entry name" value="HTH_30"/>
    <property type="match status" value="1"/>
</dbReference>
<dbReference type="Pfam" id="PF25906">
    <property type="entry name" value="PucR-like_N"/>
    <property type="match status" value="1"/>
</dbReference>
<gene>
    <name evidence="3" type="ORF">ACFQKB_28170</name>
</gene>
<dbReference type="PANTHER" id="PTHR33744:SF1">
    <property type="entry name" value="DNA-BINDING TRANSCRIPTIONAL ACTIVATOR ADER"/>
    <property type="match status" value="1"/>
</dbReference>
<sequence>MAVQRAVPEHYGTEGTAAASLQRTIEQAVRQSVCGSQREKRDGLRSGRELFENLGACEAGRRDPDGLQTALNAGGNAACRHLVKEARRLGATLENLTTALEDLFLFIDEMTAAAADGHARARREMADEREHLRRTLADLLVQDPPAGADAISGLAERAGWGPVRSLAAVAVRTPRDAPPPVLPPAFLARWTAPEPYLIWPDPDGPGEPPLPLHGVAVPVAIGPTVPLEKGAMSLRWARRVLALVERGAITGERPVRCLDHLPSLLTDMGEELIGAALPARFGPLLRLRPKRRRVLTDTLLVYLESRDNAVIAAERLRVHKQTVRNRIRDVETVLGDAIHDPARRIELLILLHHLARVADRGRR</sequence>
<evidence type="ECO:0000313" key="4">
    <source>
        <dbReference type="Proteomes" id="UP001596380"/>
    </source>
</evidence>
<comment type="caution">
    <text evidence="3">The sequence shown here is derived from an EMBL/GenBank/DDBJ whole genome shotgun (WGS) entry which is preliminary data.</text>
</comment>
<dbReference type="InterPro" id="IPR042070">
    <property type="entry name" value="PucR_C-HTH_sf"/>
</dbReference>
<dbReference type="InterPro" id="IPR025736">
    <property type="entry name" value="PucR_C-HTH_dom"/>
</dbReference>
<dbReference type="PANTHER" id="PTHR33744">
    <property type="entry name" value="CARBOHYDRATE DIACID REGULATOR"/>
    <property type="match status" value="1"/>
</dbReference>
<dbReference type="RefSeq" id="WP_160826690.1">
    <property type="nucleotide sequence ID" value="NZ_JBHSXE010000001.1"/>
</dbReference>
<reference evidence="4" key="1">
    <citation type="journal article" date="2019" name="Int. J. Syst. Evol. Microbiol.">
        <title>The Global Catalogue of Microorganisms (GCM) 10K type strain sequencing project: providing services to taxonomists for standard genome sequencing and annotation.</title>
        <authorList>
            <consortium name="The Broad Institute Genomics Platform"/>
            <consortium name="The Broad Institute Genome Sequencing Center for Infectious Disease"/>
            <person name="Wu L."/>
            <person name="Ma J."/>
        </authorList>
    </citation>
    <scope>NUCLEOTIDE SEQUENCE [LARGE SCALE GENOMIC DNA]</scope>
    <source>
        <strain evidence="4">JCM 3369</strain>
    </source>
</reference>
<accession>A0ABW2CRI4</accession>
<name>A0ABW2CRI4_9ACTN</name>
<evidence type="ECO:0000313" key="3">
    <source>
        <dbReference type="EMBL" id="MFC6883663.1"/>
    </source>
</evidence>
<evidence type="ECO:0000259" key="2">
    <source>
        <dbReference type="Pfam" id="PF25906"/>
    </source>
</evidence>
<organism evidence="3 4">
    <name type="scientific">Actinomadura yumaensis</name>
    <dbReference type="NCBI Taxonomy" id="111807"/>
    <lineage>
        <taxon>Bacteria</taxon>
        <taxon>Bacillati</taxon>
        <taxon>Actinomycetota</taxon>
        <taxon>Actinomycetes</taxon>
        <taxon>Streptosporangiales</taxon>
        <taxon>Thermomonosporaceae</taxon>
        <taxon>Actinomadura</taxon>
    </lineage>
</organism>
<feature type="domain" description="PucR-like N-terminal" evidence="2">
    <location>
        <begin position="2"/>
        <end position="141"/>
    </location>
</feature>